<dbReference type="HAMAP" id="MF_00020">
    <property type="entry name" value="Acetate_kinase"/>
    <property type="match status" value="1"/>
</dbReference>
<feature type="binding site" evidence="8">
    <location>
        <begin position="282"/>
        <end position="284"/>
    </location>
    <ligand>
        <name>ATP</name>
        <dbReference type="ChEBI" id="CHEBI:30616"/>
    </ligand>
</feature>
<proteinExistence type="inferred from homology"/>
<evidence type="ECO:0000256" key="4">
    <source>
        <dbReference type="ARBA" id="ARBA00022741"/>
    </source>
</evidence>
<keyword evidence="4 8" id="KW-0547">Nucleotide-binding</keyword>
<feature type="binding site" evidence="8">
    <location>
        <position position="378"/>
    </location>
    <ligand>
        <name>Mg(2+)</name>
        <dbReference type="ChEBI" id="CHEBI:18420"/>
    </ligand>
</feature>
<feature type="binding site" evidence="8">
    <location>
        <position position="92"/>
    </location>
    <ligand>
        <name>substrate</name>
    </ligand>
</feature>
<keyword evidence="10" id="KW-1185">Reference proteome</keyword>
<dbReference type="GO" id="GO:0005829">
    <property type="term" value="C:cytosol"/>
    <property type="evidence" value="ECO:0007669"/>
    <property type="project" value="TreeGrafter"/>
</dbReference>
<sequence length="396" mass="41702">MSPVALVVNAGSSSIKLEVFEAGRELVSLAELLIEGIGSRPVFRANAACGTVLVDRALKGDKPVDHRTALAEATAWLEAFLAGRKVVVVGHRVVHGGPGYAAPLIVDSAVRAALEKLVPLAPLHQPHNLAGIDAMAALYPFVSQVACFDTAFHRGHPFVADTFALPRAFYDQGIRRYGFHGLSYEYVARRLAETWPSLAAGRVVVAHLGNGASMCALKSGRSIDSTMGFTAVDGLPMGTRCGQLDPGVLIHLMTERGMDADALTRLIYTESGLKGLSGLSNDMRALEASGSEAAAQAIDYFVYRIRKELGALAAALGGLDGLVFTAGIGENSARVRAAVCEGMEWLGIVLDPARNAAGETVLSAPRSRVTVLRIPTDEERMIALHALALVDPTGGG</sequence>
<gene>
    <name evidence="8" type="primary">ackA</name>
    <name evidence="9" type="ORF">KO353_13340</name>
</gene>
<keyword evidence="5 8" id="KW-0418">Kinase</keyword>
<evidence type="ECO:0000256" key="2">
    <source>
        <dbReference type="ARBA" id="ARBA00022679"/>
    </source>
</evidence>
<evidence type="ECO:0000313" key="10">
    <source>
        <dbReference type="Proteomes" id="UP000694001"/>
    </source>
</evidence>
<accession>A0A975U0S9</accession>
<dbReference type="GO" id="GO:0006085">
    <property type="term" value="P:acetyl-CoA biosynthetic process"/>
    <property type="evidence" value="ECO:0007669"/>
    <property type="project" value="UniProtKB-UniRule"/>
</dbReference>
<dbReference type="GO" id="GO:0000287">
    <property type="term" value="F:magnesium ion binding"/>
    <property type="evidence" value="ECO:0007669"/>
    <property type="project" value="UniProtKB-UniRule"/>
</dbReference>
<comment type="catalytic activity">
    <reaction evidence="8">
        <text>acetate + ATP = acetyl phosphate + ADP</text>
        <dbReference type="Rhea" id="RHEA:11352"/>
        <dbReference type="ChEBI" id="CHEBI:22191"/>
        <dbReference type="ChEBI" id="CHEBI:30089"/>
        <dbReference type="ChEBI" id="CHEBI:30616"/>
        <dbReference type="ChEBI" id="CHEBI:456216"/>
        <dbReference type="EC" id="2.7.2.1"/>
    </reaction>
</comment>
<dbReference type="GO" id="GO:0005524">
    <property type="term" value="F:ATP binding"/>
    <property type="evidence" value="ECO:0007669"/>
    <property type="project" value="UniProtKB-KW"/>
</dbReference>
<reference evidence="9" key="1">
    <citation type="submission" date="2021-06" db="EMBL/GenBank/DDBJ databases">
        <title>Elioraea tepida, sp. nov., a moderately thermophilic aerobic anoxygenic phototrophic bacterium isolated from an alkaline siliceous hot spring mat community in Yellowstone National Park, WY, USA.</title>
        <authorList>
            <person name="Saini M.K."/>
            <person name="Yoshida S."/>
            <person name="Sebastian A."/>
            <person name="Hirose S."/>
            <person name="Hara E."/>
            <person name="Tamaki H."/>
            <person name="Soulier N.T."/>
            <person name="Albert I."/>
            <person name="Hanada S."/>
            <person name="Bryant D.A."/>
            <person name="Tank M."/>
        </authorList>
    </citation>
    <scope>NUCLEOTIDE SEQUENCE</scope>
    <source>
        <strain evidence="9">MS-P2</strain>
    </source>
</reference>
<dbReference type="GO" id="GO:0008776">
    <property type="term" value="F:acetate kinase activity"/>
    <property type="evidence" value="ECO:0007669"/>
    <property type="project" value="UniProtKB-UniRule"/>
</dbReference>
<dbReference type="AlphaFoldDB" id="A0A975U0S9"/>
<evidence type="ECO:0000256" key="5">
    <source>
        <dbReference type="ARBA" id="ARBA00022777"/>
    </source>
</evidence>
<dbReference type="EC" id="2.7.2.1" evidence="8"/>
<feature type="binding site" evidence="8">
    <location>
        <position position="16"/>
    </location>
    <ligand>
        <name>ATP</name>
        <dbReference type="ChEBI" id="CHEBI:30616"/>
    </ligand>
</feature>
<evidence type="ECO:0000256" key="7">
    <source>
        <dbReference type="ARBA" id="ARBA00022842"/>
    </source>
</evidence>
<dbReference type="PROSITE" id="PS01076">
    <property type="entry name" value="ACETATE_KINASE_2"/>
    <property type="match status" value="1"/>
</dbReference>
<dbReference type="KEGG" id="elio:KO353_13340"/>
<dbReference type="InterPro" id="IPR023865">
    <property type="entry name" value="Aliphatic_acid_kinase_CS"/>
</dbReference>
<evidence type="ECO:0000256" key="3">
    <source>
        <dbReference type="ARBA" id="ARBA00022723"/>
    </source>
</evidence>
<keyword evidence="2 8" id="KW-0808">Transferase</keyword>
<dbReference type="Proteomes" id="UP000694001">
    <property type="component" value="Chromosome"/>
</dbReference>
<dbReference type="EMBL" id="CP076448">
    <property type="protein sequence ID" value="QXM24230.1"/>
    <property type="molecule type" value="Genomic_DNA"/>
</dbReference>
<organism evidence="9 10">
    <name type="scientific">Elioraea tepida</name>
    <dbReference type="NCBI Taxonomy" id="2843330"/>
    <lineage>
        <taxon>Bacteria</taxon>
        <taxon>Pseudomonadati</taxon>
        <taxon>Pseudomonadota</taxon>
        <taxon>Alphaproteobacteria</taxon>
        <taxon>Acetobacterales</taxon>
        <taxon>Elioraeaceae</taxon>
        <taxon>Elioraea</taxon>
    </lineage>
</organism>
<dbReference type="InterPro" id="IPR004372">
    <property type="entry name" value="Ac/propionate_kinase"/>
</dbReference>
<dbReference type="PANTHER" id="PTHR21060">
    <property type="entry name" value="ACETATE KINASE"/>
    <property type="match status" value="1"/>
</dbReference>
<feature type="binding site" evidence="8">
    <location>
        <position position="9"/>
    </location>
    <ligand>
        <name>Mg(2+)</name>
        <dbReference type="ChEBI" id="CHEBI:18420"/>
    </ligand>
</feature>
<keyword evidence="1 8" id="KW-0963">Cytoplasm</keyword>
<dbReference type="InterPro" id="IPR000890">
    <property type="entry name" value="Aliphatic_acid_kin_short-chain"/>
</dbReference>
<dbReference type="Pfam" id="PF00871">
    <property type="entry name" value="Acetate_kinase"/>
    <property type="match status" value="1"/>
</dbReference>
<evidence type="ECO:0000313" key="9">
    <source>
        <dbReference type="EMBL" id="QXM24230.1"/>
    </source>
</evidence>
<comment type="cofactor">
    <cofactor evidence="8">
        <name>Mg(2+)</name>
        <dbReference type="ChEBI" id="CHEBI:18420"/>
    </cofactor>
    <cofactor evidence="8">
        <name>Mn(2+)</name>
        <dbReference type="ChEBI" id="CHEBI:29035"/>
    </cofactor>
    <text evidence="8">Mg(2+). Can also accept Mn(2+).</text>
</comment>
<comment type="subunit">
    <text evidence="8">Homodimer.</text>
</comment>
<comment type="function">
    <text evidence="8">Catalyzes the formation of acetyl phosphate from acetate and ATP. Can also catalyze the reverse reaction.</text>
</comment>
<keyword evidence="3 8" id="KW-0479">Metal-binding</keyword>
<evidence type="ECO:0000256" key="1">
    <source>
        <dbReference type="ARBA" id="ARBA00022490"/>
    </source>
</evidence>
<dbReference type="RefSeq" id="WP_218285242.1">
    <property type="nucleotide sequence ID" value="NZ_CP076448.1"/>
</dbReference>
<feature type="binding site" evidence="8">
    <location>
        <begin position="327"/>
        <end position="331"/>
    </location>
    <ligand>
        <name>ATP</name>
        <dbReference type="ChEBI" id="CHEBI:30616"/>
    </ligand>
</feature>
<protein>
    <recommendedName>
        <fullName evidence="8">Acetate kinase</fullName>
        <ecNumber evidence="8">2.7.2.1</ecNumber>
    </recommendedName>
    <alternativeName>
        <fullName evidence="8">Acetokinase</fullName>
    </alternativeName>
</protein>
<keyword evidence="7 8" id="KW-0460">Magnesium</keyword>
<dbReference type="NCBIfam" id="TIGR00016">
    <property type="entry name" value="ackA"/>
    <property type="match status" value="1"/>
</dbReference>
<dbReference type="PANTHER" id="PTHR21060:SF21">
    <property type="entry name" value="ACETATE KINASE"/>
    <property type="match status" value="1"/>
</dbReference>
<comment type="subcellular location">
    <subcellularLocation>
        <location evidence="8">Cytoplasm</location>
    </subcellularLocation>
</comment>
<keyword evidence="6 8" id="KW-0067">ATP-binding</keyword>
<dbReference type="GO" id="GO:0006083">
    <property type="term" value="P:acetate metabolic process"/>
    <property type="evidence" value="ECO:0007669"/>
    <property type="project" value="TreeGrafter"/>
</dbReference>
<comment type="similarity">
    <text evidence="8">Belongs to the acetokinase family.</text>
</comment>
<feature type="binding site" evidence="8">
    <location>
        <begin position="207"/>
        <end position="211"/>
    </location>
    <ligand>
        <name>ATP</name>
        <dbReference type="ChEBI" id="CHEBI:30616"/>
    </ligand>
</feature>
<feature type="site" description="Transition state stabilizer" evidence="8">
    <location>
        <position position="180"/>
    </location>
</feature>
<name>A0A975U0S9_9PROT</name>
<dbReference type="PIRSF" id="PIRSF000722">
    <property type="entry name" value="Acetate_prop_kin"/>
    <property type="match status" value="1"/>
</dbReference>
<comment type="pathway">
    <text evidence="8">Metabolic intermediate biosynthesis; acetyl-CoA biosynthesis; acetyl-CoA from acetate: step 1/2.</text>
</comment>
<feature type="active site" description="Proton donor/acceptor" evidence="8">
    <location>
        <position position="149"/>
    </location>
</feature>
<feature type="site" description="Transition state stabilizer" evidence="8">
    <location>
        <position position="240"/>
    </location>
</feature>
<evidence type="ECO:0000256" key="8">
    <source>
        <dbReference type="HAMAP-Rule" id="MF_00020"/>
    </source>
</evidence>
<dbReference type="PROSITE" id="PS01075">
    <property type="entry name" value="ACETATE_KINASE_1"/>
    <property type="match status" value="1"/>
</dbReference>
<evidence type="ECO:0000256" key="6">
    <source>
        <dbReference type="ARBA" id="ARBA00022840"/>
    </source>
</evidence>